<name>A0A382YEC9_9ZZZZ</name>
<dbReference type="InterPro" id="IPR027417">
    <property type="entry name" value="P-loop_NTPase"/>
</dbReference>
<evidence type="ECO:0000256" key="4">
    <source>
        <dbReference type="ARBA" id="ARBA00022801"/>
    </source>
</evidence>
<organism evidence="10">
    <name type="scientific">marine metagenome</name>
    <dbReference type="NCBI Taxonomy" id="408172"/>
    <lineage>
        <taxon>unclassified sequences</taxon>
        <taxon>metagenomes</taxon>
        <taxon>ecological metagenomes</taxon>
    </lineage>
</organism>
<evidence type="ECO:0000256" key="9">
    <source>
        <dbReference type="SAM" id="MobiDB-lite"/>
    </source>
</evidence>
<feature type="non-terminal residue" evidence="10">
    <location>
        <position position="264"/>
    </location>
</feature>
<keyword evidence="8" id="KW-0234">DNA repair</keyword>
<dbReference type="GO" id="GO:0006281">
    <property type="term" value="P:DNA repair"/>
    <property type="evidence" value="ECO:0007669"/>
    <property type="project" value="UniProtKB-KW"/>
</dbReference>
<gene>
    <name evidence="10" type="ORF">METZ01_LOCUS434183</name>
</gene>
<dbReference type="GO" id="GO:0003677">
    <property type="term" value="F:DNA binding"/>
    <property type="evidence" value="ECO:0007669"/>
    <property type="project" value="UniProtKB-KW"/>
</dbReference>
<evidence type="ECO:0000256" key="8">
    <source>
        <dbReference type="ARBA" id="ARBA00023204"/>
    </source>
</evidence>
<dbReference type="PANTHER" id="PTHR30591:SF1">
    <property type="entry name" value="RECBCD ENZYME SUBUNIT RECC"/>
    <property type="match status" value="1"/>
</dbReference>
<dbReference type="GO" id="GO:0006310">
    <property type="term" value="P:DNA recombination"/>
    <property type="evidence" value="ECO:0007669"/>
    <property type="project" value="TreeGrafter"/>
</dbReference>
<dbReference type="GO" id="GO:0005524">
    <property type="term" value="F:ATP binding"/>
    <property type="evidence" value="ECO:0007669"/>
    <property type="project" value="UniProtKB-KW"/>
</dbReference>
<dbReference type="Gene3D" id="1.10.486.10">
    <property type="entry name" value="PCRA, domain 4"/>
    <property type="match status" value="1"/>
</dbReference>
<dbReference type="AlphaFoldDB" id="A0A382YEC9"/>
<evidence type="ECO:0000256" key="2">
    <source>
        <dbReference type="ARBA" id="ARBA00022741"/>
    </source>
</evidence>
<keyword evidence="4" id="KW-0378">Hydrolase</keyword>
<evidence type="ECO:0000256" key="5">
    <source>
        <dbReference type="ARBA" id="ARBA00022839"/>
    </source>
</evidence>
<keyword evidence="1" id="KW-0540">Nuclease</keyword>
<evidence type="ECO:0000313" key="10">
    <source>
        <dbReference type="EMBL" id="SVD81329.1"/>
    </source>
</evidence>
<keyword evidence="6" id="KW-0067">ATP-binding</keyword>
<evidence type="ECO:0000256" key="1">
    <source>
        <dbReference type="ARBA" id="ARBA00022722"/>
    </source>
</evidence>
<accession>A0A382YEC9</accession>
<dbReference type="GO" id="GO:0004527">
    <property type="term" value="F:exonuclease activity"/>
    <property type="evidence" value="ECO:0007669"/>
    <property type="project" value="UniProtKB-KW"/>
</dbReference>
<evidence type="ECO:0000256" key="7">
    <source>
        <dbReference type="ARBA" id="ARBA00023125"/>
    </source>
</evidence>
<protein>
    <submittedName>
        <fullName evidence="10">Uncharacterized protein</fullName>
    </submittedName>
</protein>
<dbReference type="PANTHER" id="PTHR30591">
    <property type="entry name" value="RECBCD ENZYME SUBUNIT RECC"/>
    <property type="match status" value="1"/>
</dbReference>
<keyword evidence="7" id="KW-0238">DNA-binding</keyword>
<feature type="non-terminal residue" evidence="10">
    <location>
        <position position="1"/>
    </location>
</feature>
<evidence type="ECO:0000256" key="3">
    <source>
        <dbReference type="ARBA" id="ARBA00022763"/>
    </source>
</evidence>
<dbReference type="SUPFAM" id="SSF52540">
    <property type="entry name" value="P-loop containing nucleoside triphosphate hydrolases"/>
    <property type="match status" value="1"/>
</dbReference>
<feature type="compositionally biased region" description="Basic and acidic residues" evidence="9">
    <location>
        <begin position="248"/>
        <end position="258"/>
    </location>
</feature>
<keyword evidence="3" id="KW-0227">DNA damage</keyword>
<keyword evidence="2" id="KW-0547">Nucleotide-binding</keyword>
<keyword evidence="5" id="KW-0269">Exonuclease</keyword>
<proteinExistence type="predicted"/>
<sequence length="264" mass="30514">YSLLEFAEGRATARDTIELIDRLSMRDRFDLDDEEVELIRWWIDHCAVAWGYDGEHKEALELPPSEENTWSHGLGRMLLGFCMDAREERTFAEILPFDEIEGRMGETLAKLVEIVRLLEELHQAVRIHKKPREWKEILEKQCLDAFFIDDENTHADLAEIRKSLQFLEEETTEESVPESLASIRHHLLLTVSEKAGFSRHLSHGVTFASMRSARCVPARVICLIGLNGRQFPGRDTRPSFDLTRNKPRSTDRDSTGEDRLLVLE</sequence>
<dbReference type="EMBL" id="UINC01174950">
    <property type="protein sequence ID" value="SVD81329.1"/>
    <property type="molecule type" value="Genomic_DNA"/>
</dbReference>
<reference evidence="10" key="1">
    <citation type="submission" date="2018-05" db="EMBL/GenBank/DDBJ databases">
        <authorList>
            <person name="Lanie J.A."/>
            <person name="Ng W.-L."/>
            <person name="Kazmierczak K.M."/>
            <person name="Andrzejewski T.M."/>
            <person name="Davidsen T.M."/>
            <person name="Wayne K.J."/>
            <person name="Tettelin H."/>
            <person name="Glass J.I."/>
            <person name="Rusch D."/>
            <person name="Podicherti R."/>
            <person name="Tsui H.-C.T."/>
            <person name="Winkler M.E."/>
        </authorList>
    </citation>
    <scope>NUCLEOTIDE SEQUENCE</scope>
</reference>
<evidence type="ECO:0000256" key="6">
    <source>
        <dbReference type="ARBA" id="ARBA00022840"/>
    </source>
</evidence>
<feature type="region of interest" description="Disordered" evidence="9">
    <location>
        <begin position="235"/>
        <end position="258"/>
    </location>
</feature>